<evidence type="ECO:0000313" key="3">
    <source>
        <dbReference type="Proteomes" id="UP000828390"/>
    </source>
</evidence>
<dbReference type="EMBL" id="JAIWYP010000001">
    <property type="protein sequence ID" value="KAH3878904.1"/>
    <property type="molecule type" value="Genomic_DNA"/>
</dbReference>
<gene>
    <name evidence="2" type="ORF">DPMN_002805</name>
</gene>
<keyword evidence="3" id="KW-1185">Reference proteome</keyword>
<name>A0A9D4MNI4_DREPO</name>
<reference evidence="2" key="1">
    <citation type="journal article" date="2019" name="bioRxiv">
        <title>The Genome of the Zebra Mussel, Dreissena polymorpha: A Resource for Invasive Species Research.</title>
        <authorList>
            <person name="McCartney M.A."/>
            <person name="Auch B."/>
            <person name="Kono T."/>
            <person name="Mallez S."/>
            <person name="Zhang Y."/>
            <person name="Obille A."/>
            <person name="Becker A."/>
            <person name="Abrahante J.E."/>
            <person name="Garbe J."/>
            <person name="Badalamenti J.P."/>
            <person name="Herman A."/>
            <person name="Mangelson H."/>
            <person name="Liachko I."/>
            <person name="Sullivan S."/>
            <person name="Sone E.D."/>
            <person name="Koren S."/>
            <person name="Silverstein K.A.T."/>
            <person name="Beckman K.B."/>
            <person name="Gohl D.M."/>
        </authorList>
    </citation>
    <scope>NUCLEOTIDE SEQUENCE</scope>
    <source>
        <strain evidence="2">Duluth1</strain>
        <tissue evidence="2">Whole animal</tissue>
    </source>
</reference>
<reference evidence="2" key="2">
    <citation type="submission" date="2020-11" db="EMBL/GenBank/DDBJ databases">
        <authorList>
            <person name="McCartney M.A."/>
            <person name="Auch B."/>
            <person name="Kono T."/>
            <person name="Mallez S."/>
            <person name="Becker A."/>
            <person name="Gohl D.M."/>
            <person name="Silverstein K.A.T."/>
            <person name="Koren S."/>
            <person name="Bechman K.B."/>
            <person name="Herman A."/>
            <person name="Abrahante J.E."/>
            <person name="Garbe J."/>
        </authorList>
    </citation>
    <scope>NUCLEOTIDE SEQUENCE</scope>
    <source>
        <strain evidence="2">Duluth1</strain>
        <tissue evidence="2">Whole animal</tissue>
    </source>
</reference>
<feature type="chain" id="PRO_5038564615" evidence="1">
    <location>
        <begin position="26"/>
        <end position="92"/>
    </location>
</feature>
<evidence type="ECO:0000256" key="1">
    <source>
        <dbReference type="SAM" id="SignalP"/>
    </source>
</evidence>
<comment type="caution">
    <text evidence="2">The sequence shown here is derived from an EMBL/GenBank/DDBJ whole genome shotgun (WGS) entry which is preliminary data.</text>
</comment>
<evidence type="ECO:0000313" key="2">
    <source>
        <dbReference type="EMBL" id="KAH3878904.1"/>
    </source>
</evidence>
<proteinExistence type="predicted"/>
<protein>
    <submittedName>
        <fullName evidence="2">Uncharacterized protein</fullName>
    </submittedName>
</protein>
<sequence>MPLSCFKNLQTVLLSLQTILPVVIGLPFTKLSHVAKDFSVTDTVFTATGSDVENDNVIYSMLSCTPNATCPFIMSPSRLFSKHFTRSVSFTR</sequence>
<dbReference type="AlphaFoldDB" id="A0A9D4MNI4"/>
<keyword evidence="1" id="KW-0732">Signal</keyword>
<feature type="signal peptide" evidence="1">
    <location>
        <begin position="1"/>
        <end position="25"/>
    </location>
</feature>
<dbReference type="Proteomes" id="UP000828390">
    <property type="component" value="Unassembled WGS sequence"/>
</dbReference>
<organism evidence="2 3">
    <name type="scientific">Dreissena polymorpha</name>
    <name type="common">Zebra mussel</name>
    <name type="synonym">Mytilus polymorpha</name>
    <dbReference type="NCBI Taxonomy" id="45954"/>
    <lineage>
        <taxon>Eukaryota</taxon>
        <taxon>Metazoa</taxon>
        <taxon>Spiralia</taxon>
        <taxon>Lophotrochozoa</taxon>
        <taxon>Mollusca</taxon>
        <taxon>Bivalvia</taxon>
        <taxon>Autobranchia</taxon>
        <taxon>Heteroconchia</taxon>
        <taxon>Euheterodonta</taxon>
        <taxon>Imparidentia</taxon>
        <taxon>Neoheterodontei</taxon>
        <taxon>Myida</taxon>
        <taxon>Dreissenoidea</taxon>
        <taxon>Dreissenidae</taxon>
        <taxon>Dreissena</taxon>
    </lineage>
</organism>
<accession>A0A9D4MNI4</accession>